<comment type="caution">
    <text evidence="1">The sequence shown here is derived from an EMBL/GenBank/DDBJ whole genome shotgun (WGS) entry which is preliminary data.</text>
</comment>
<sequence>MRKTRSISGFCIIVFFLSACSYKDFEDSLRNKLDNDEEVEYTNPTSIPENYSENEEEGLFTIGDTATTYRNLEQYTLHKVQVLTNINEADLELTDFKDISLIKDNGDIDQDYQLVLIDLTVKNLASRLFMDDSDVPILYIENGAGFKSEIEDPNGPFHTEISYFSGQQKVDDDPKGYYRFLLEIGEEVDVTIGWFLPVEQLDEELLYYMISTKSEIEHFQYFELPLD</sequence>
<reference evidence="1" key="1">
    <citation type="submission" date="2022-11" db="EMBL/GenBank/DDBJ databases">
        <title>WGS of Natronobacillus azotifigens 24KS-1, an anaerobic diazotrophic haloalkaliphile from soda-rich habitats.</title>
        <authorList>
            <person name="Sorokin D.Y."/>
            <person name="Merkel A.Y."/>
        </authorList>
    </citation>
    <scope>NUCLEOTIDE SEQUENCE</scope>
    <source>
        <strain evidence="1">24KS-1</strain>
    </source>
</reference>
<dbReference type="PROSITE" id="PS51257">
    <property type="entry name" value="PROKAR_LIPOPROTEIN"/>
    <property type="match status" value="1"/>
</dbReference>
<dbReference type="AlphaFoldDB" id="A0A9J6RF31"/>
<name>A0A9J6RF31_9BACI</name>
<evidence type="ECO:0000313" key="2">
    <source>
        <dbReference type="Proteomes" id="UP001084197"/>
    </source>
</evidence>
<dbReference type="Pfam" id="PF16430">
    <property type="entry name" value="DUF5027"/>
    <property type="match status" value="1"/>
</dbReference>
<dbReference type="RefSeq" id="WP_268780745.1">
    <property type="nucleotide sequence ID" value="NZ_JAPRAT010000025.1"/>
</dbReference>
<proteinExistence type="predicted"/>
<evidence type="ECO:0000313" key="1">
    <source>
        <dbReference type="EMBL" id="MCZ0703980.1"/>
    </source>
</evidence>
<organism evidence="1 2">
    <name type="scientific">Natronobacillus azotifigens</name>
    <dbReference type="NCBI Taxonomy" id="472978"/>
    <lineage>
        <taxon>Bacteria</taxon>
        <taxon>Bacillati</taxon>
        <taxon>Bacillota</taxon>
        <taxon>Bacilli</taxon>
        <taxon>Bacillales</taxon>
        <taxon>Bacillaceae</taxon>
        <taxon>Natronobacillus</taxon>
    </lineage>
</organism>
<accession>A0A9J6RF31</accession>
<dbReference type="InterPro" id="IPR032208">
    <property type="entry name" value="DUF5027"/>
</dbReference>
<protein>
    <submittedName>
        <fullName evidence="1">Uncharacterized protein</fullName>
    </submittedName>
</protein>
<dbReference type="EMBL" id="JAPRAT010000025">
    <property type="protein sequence ID" value="MCZ0703980.1"/>
    <property type="molecule type" value="Genomic_DNA"/>
</dbReference>
<gene>
    <name evidence="1" type="ORF">OWO01_12230</name>
</gene>
<keyword evidence="2" id="KW-1185">Reference proteome</keyword>
<dbReference type="Proteomes" id="UP001084197">
    <property type="component" value="Unassembled WGS sequence"/>
</dbReference>